<feature type="compositionally biased region" description="Low complexity" evidence="1">
    <location>
        <begin position="82"/>
        <end position="92"/>
    </location>
</feature>
<protein>
    <submittedName>
        <fullName evidence="3">Uncharacterized protein</fullName>
    </submittedName>
</protein>
<organism evidence="3">
    <name type="scientific">Xanthomonas oryzae pv. oryzae</name>
    <dbReference type="NCBI Taxonomy" id="64187"/>
    <lineage>
        <taxon>Bacteria</taxon>
        <taxon>Pseudomonadati</taxon>
        <taxon>Pseudomonadota</taxon>
        <taxon>Gammaproteobacteria</taxon>
        <taxon>Lysobacterales</taxon>
        <taxon>Lysobacteraceae</taxon>
        <taxon>Xanthomonas</taxon>
    </lineage>
</organism>
<keyword evidence="2" id="KW-0472">Membrane</keyword>
<dbReference type="EMBL" id="JXEA01000132">
    <property type="protein sequence ID" value="OLG91186.1"/>
    <property type="molecule type" value="Genomic_DNA"/>
</dbReference>
<proteinExistence type="predicted"/>
<keyword evidence="2" id="KW-1133">Transmembrane helix</keyword>
<reference evidence="3" key="1">
    <citation type="submission" date="2015-01" db="EMBL/GenBank/DDBJ databases">
        <title>Population genomics of rice bacterial leaf blight strains from India.</title>
        <authorList>
            <person name="Midha S."/>
            <person name="Anil M.G."/>
            <person name="Mishra D."/>
            <person name="Brahma K."/>
            <person name="Laha G.S."/>
            <person name="Sundaram R.M."/>
            <person name="Sonti R.V."/>
            <person name="Patil P.B."/>
        </authorList>
    </citation>
    <scope>NUCLEOTIDE SEQUENCE</scope>
    <source>
        <strain evidence="3">BXO512</strain>
    </source>
</reference>
<feature type="compositionally biased region" description="Polar residues" evidence="1">
    <location>
        <begin position="93"/>
        <end position="103"/>
    </location>
</feature>
<feature type="region of interest" description="Disordered" evidence="1">
    <location>
        <begin position="82"/>
        <end position="103"/>
    </location>
</feature>
<name>A0A854CLY8_XANOO</name>
<evidence type="ECO:0000256" key="2">
    <source>
        <dbReference type="SAM" id="Phobius"/>
    </source>
</evidence>
<gene>
    <name evidence="3" type="ORF">BXO512_10750</name>
</gene>
<feature type="transmembrane region" description="Helical" evidence="2">
    <location>
        <begin position="48"/>
        <end position="69"/>
    </location>
</feature>
<accession>A0A854CLY8</accession>
<comment type="caution">
    <text evidence="3">The sequence shown here is derived from an EMBL/GenBank/DDBJ whole genome shotgun (WGS) entry which is preliminary data.</text>
</comment>
<evidence type="ECO:0000256" key="1">
    <source>
        <dbReference type="SAM" id="MobiDB-lite"/>
    </source>
</evidence>
<sequence length="103" mass="11051">MLAALVWPRRAMCSWQLYLGAALFALVPVLNAITTDVHLGVTLPAGQWSLAGVDLVCLFLCICLGIAGFRLQRWKAPQPASARRARAAATTPVQHTAPLQESA</sequence>
<evidence type="ECO:0000313" key="3">
    <source>
        <dbReference type="EMBL" id="OLG91186.1"/>
    </source>
</evidence>
<keyword evidence="2" id="KW-0812">Transmembrane</keyword>
<dbReference type="AlphaFoldDB" id="A0A854CLY8"/>